<dbReference type="InterPro" id="IPR023271">
    <property type="entry name" value="Aquaporin-like"/>
</dbReference>
<accession>A0A3P7NHA1</accession>
<evidence type="ECO:0000313" key="7">
    <source>
        <dbReference type="EMBL" id="VDN42035.1"/>
    </source>
</evidence>
<protein>
    <recommendedName>
        <fullName evidence="9">Aquaporin</fullName>
    </recommendedName>
</protein>
<evidence type="ECO:0000256" key="5">
    <source>
        <dbReference type="SAM" id="Phobius"/>
    </source>
</evidence>
<evidence type="ECO:0000256" key="6">
    <source>
        <dbReference type="SAM" id="SignalP"/>
    </source>
</evidence>
<evidence type="ECO:0000256" key="4">
    <source>
        <dbReference type="ARBA" id="ARBA00023136"/>
    </source>
</evidence>
<evidence type="ECO:0000256" key="2">
    <source>
        <dbReference type="ARBA" id="ARBA00022692"/>
    </source>
</evidence>
<keyword evidence="4 5" id="KW-0472">Membrane</keyword>
<dbReference type="GO" id="GO:0016020">
    <property type="term" value="C:membrane"/>
    <property type="evidence" value="ECO:0007669"/>
    <property type="project" value="UniProtKB-SubCell"/>
</dbReference>
<evidence type="ECO:0008006" key="9">
    <source>
        <dbReference type="Google" id="ProtNLM"/>
    </source>
</evidence>
<feature type="signal peptide" evidence="6">
    <location>
        <begin position="1"/>
        <end position="20"/>
    </location>
</feature>
<feature type="transmembrane region" description="Helical" evidence="5">
    <location>
        <begin position="32"/>
        <end position="53"/>
    </location>
</feature>
<sequence>MQLLLAMLFVGVAGLNPTVASSRLQGCEGLNTAWFILTYWICPMVGWMLSAFVDDHMMSAPEKKIK</sequence>
<gene>
    <name evidence="7" type="ORF">GPUH_LOCUS23843</name>
</gene>
<dbReference type="EMBL" id="UYRT01099151">
    <property type="protein sequence ID" value="VDN42035.1"/>
    <property type="molecule type" value="Genomic_DNA"/>
</dbReference>
<reference evidence="7 8" key="1">
    <citation type="submission" date="2018-11" db="EMBL/GenBank/DDBJ databases">
        <authorList>
            <consortium name="Pathogen Informatics"/>
        </authorList>
    </citation>
    <scope>NUCLEOTIDE SEQUENCE [LARGE SCALE GENOMIC DNA]</scope>
</reference>
<name>A0A3P7NHA1_9BILA</name>
<keyword evidence="3 5" id="KW-1133">Transmembrane helix</keyword>
<dbReference type="Proteomes" id="UP000271098">
    <property type="component" value="Unassembled WGS sequence"/>
</dbReference>
<dbReference type="AlphaFoldDB" id="A0A3P7NHA1"/>
<keyword evidence="6" id="KW-0732">Signal</keyword>
<proteinExistence type="predicted"/>
<evidence type="ECO:0000313" key="8">
    <source>
        <dbReference type="Proteomes" id="UP000271098"/>
    </source>
</evidence>
<evidence type="ECO:0000256" key="3">
    <source>
        <dbReference type="ARBA" id="ARBA00022989"/>
    </source>
</evidence>
<comment type="subcellular location">
    <subcellularLocation>
        <location evidence="1">Membrane</location>
        <topology evidence="1">Multi-pass membrane protein</topology>
    </subcellularLocation>
</comment>
<keyword evidence="8" id="KW-1185">Reference proteome</keyword>
<dbReference type="SUPFAM" id="SSF81338">
    <property type="entry name" value="Aquaporin-like"/>
    <property type="match status" value="1"/>
</dbReference>
<evidence type="ECO:0000256" key="1">
    <source>
        <dbReference type="ARBA" id="ARBA00004141"/>
    </source>
</evidence>
<dbReference type="OrthoDB" id="1580043at2759"/>
<keyword evidence="2 5" id="KW-0812">Transmembrane</keyword>
<organism evidence="7 8">
    <name type="scientific">Gongylonema pulchrum</name>
    <dbReference type="NCBI Taxonomy" id="637853"/>
    <lineage>
        <taxon>Eukaryota</taxon>
        <taxon>Metazoa</taxon>
        <taxon>Ecdysozoa</taxon>
        <taxon>Nematoda</taxon>
        <taxon>Chromadorea</taxon>
        <taxon>Rhabditida</taxon>
        <taxon>Spirurina</taxon>
        <taxon>Spiruromorpha</taxon>
        <taxon>Spiruroidea</taxon>
        <taxon>Gongylonematidae</taxon>
        <taxon>Gongylonema</taxon>
    </lineage>
</organism>
<feature type="chain" id="PRO_5018074983" description="Aquaporin" evidence="6">
    <location>
        <begin position="21"/>
        <end position="66"/>
    </location>
</feature>